<feature type="region of interest" description="Disordered" evidence="1">
    <location>
        <begin position="298"/>
        <end position="411"/>
    </location>
</feature>
<feature type="region of interest" description="Disordered" evidence="1">
    <location>
        <begin position="1"/>
        <end position="272"/>
    </location>
</feature>
<organism evidence="2 3">
    <name type="scientific">Lasiodiplodia theobromae</name>
    <dbReference type="NCBI Taxonomy" id="45133"/>
    <lineage>
        <taxon>Eukaryota</taxon>
        <taxon>Fungi</taxon>
        <taxon>Dikarya</taxon>
        <taxon>Ascomycota</taxon>
        <taxon>Pezizomycotina</taxon>
        <taxon>Dothideomycetes</taxon>
        <taxon>Dothideomycetes incertae sedis</taxon>
        <taxon>Botryosphaeriales</taxon>
        <taxon>Botryosphaeriaceae</taxon>
        <taxon>Lasiodiplodia</taxon>
    </lineage>
</organism>
<accession>A0A5N5DKX6</accession>
<feature type="compositionally biased region" description="Low complexity" evidence="1">
    <location>
        <begin position="121"/>
        <end position="135"/>
    </location>
</feature>
<gene>
    <name evidence="2" type="ORF">DBV05_g2880</name>
</gene>
<dbReference type="AlphaFoldDB" id="A0A5N5DKX6"/>
<evidence type="ECO:0000256" key="1">
    <source>
        <dbReference type="SAM" id="MobiDB-lite"/>
    </source>
</evidence>
<dbReference type="Proteomes" id="UP000325902">
    <property type="component" value="Unassembled WGS sequence"/>
</dbReference>
<feature type="compositionally biased region" description="Basic and acidic residues" evidence="1">
    <location>
        <begin position="91"/>
        <end position="119"/>
    </location>
</feature>
<feature type="compositionally biased region" description="Basic and acidic residues" evidence="1">
    <location>
        <begin position="20"/>
        <end position="43"/>
    </location>
</feature>
<dbReference type="EMBL" id="VCHE01000011">
    <property type="protein sequence ID" value="KAB2578559.1"/>
    <property type="molecule type" value="Genomic_DNA"/>
</dbReference>
<evidence type="ECO:0000313" key="2">
    <source>
        <dbReference type="EMBL" id="KAB2578559.1"/>
    </source>
</evidence>
<sequence>MYREAPPSDGEMLLEGWRGWQEKRKKEELEKNAEGKSEDEKARRNGNSSPRPSCRPGAGRAGTSLYRYSKHTAYEQGNTKPDELDLLVSKVTDKLSHWGKGISEKKMEERQRKEREALKKSISSPRPASSSTDNSGRPSLEPPSCRPSFGSGGSIRTGGSMAERMAKRGSFEIPFWPKGKGSAQHDERCVQVGGDSVDPELASAPWNQHVTKSSPFSSPASSRSSTDKERSDSPSNKFFGRFVPSPTSLFGSSHAAGTRRRGSDGSDDSFFGCQGISVEEEHTAQHLVHQDRCEGHIESLDFRAPPTPPDGARELFGHGDDDDDRICYSRVSPQRPIVSDHGVDRRSAAAELVGQRQRRNSDDHEPDGDDNRVSWWDPPAKGADERTKHWRDYRRNLRGTTFSGRKEGKPF</sequence>
<evidence type="ECO:0000313" key="3">
    <source>
        <dbReference type="Proteomes" id="UP000325902"/>
    </source>
</evidence>
<feature type="compositionally biased region" description="Low complexity" evidence="1">
    <location>
        <begin position="213"/>
        <end position="224"/>
    </location>
</feature>
<proteinExistence type="predicted"/>
<comment type="caution">
    <text evidence="2">The sequence shown here is derived from an EMBL/GenBank/DDBJ whole genome shotgun (WGS) entry which is preliminary data.</text>
</comment>
<name>A0A5N5DKX6_9PEZI</name>
<keyword evidence="3" id="KW-1185">Reference proteome</keyword>
<dbReference type="OrthoDB" id="3944303at2759"/>
<reference evidence="2 3" key="1">
    <citation type="journal article" date="2019" name="Sci. Rep.">
        <title>A multi-omics analysis of the grapevine pathogen Lasiodiplodia theobromae reveals that temperature affects the expression of virulence- and pathogenicity-related genes.</title>
        <authorList>
            <person name="Felix C."/>
            <person name="Meneses R."/>
            <person name="Goncalves M.F.M."/>
            <person name="Tilleman L."/>
            <person name="Duarte A.S."/>
            <person name="Jorrin-Novo J.V."/>
            <person name="Van de Peer Y."/>
            <person name="Deforce D."/>
            <person name="Van Nieuwerburgh F."/>
            <person name="Esteves A.C."/>
            <person name="Alves A."/>
        </authorList>
    </citation>
    <scope>NUCLEOTIDE SEQUENCE [LARGE SCALE GENOMIC DNA]</scope>
    <source>
        <strain evidence="2 3">LA-SOL3</strain>
    </source>
</reference>
<protein>
    <submittedName>
        <fullName evidence="2">Uncharacterized protein</fullName>
    </submittedName>
</protein>